<reference evidence="1" key="1">
    <citation type="submission" date="2023-05" db="EMBL/GenBank/DDBJ databases">
        <title>Complete genome sequence of three non-O157 smooth Escherichia coli infecting phages.</title>
        <authorList>
            <person name="Pas C."/>
            <person name="Briers Y."/>
            <person name="Fieseler L."/>
        </authorList>
    </citation>
    <scope>NUCLEOTIDE SEQUENCE</scope>
</reference>
<evidence type="ECO:0000313" key="2">
    <source>
        <dbReference type="Proteomes" id="UP001182171"/>
    </source>
</evidence>
<accession>A0AA51Z014</accession>
<evidence type="ECO:0000313" key="1">
    <source>
        <dbReference type="EMBL" id="WMX18787.1"/>
    </source>
</evidence>
<protein>
    <submittedName>
        <fullName evidence="1">Uncharacterized protein</fullName>
    </submittedName>
</protein>
<sequence>MLPVNEVVGQYWRMLETQSSLGRKTLQDIPIELRRLCPLKWCTDWQYREGMRLLVGYYSYDNERASEVLQRIDFNVIRELQEKGYEGAKQAFKDACLDYYEWQVSYRGI</sequence>
<dbReference type="EMBL" id="OQ921331">
    <property type="protein sequence ID" value="WMX18787.1"/>
    <property type="molecule type" value="Genomic_DNA"/>
</dbReference>
<dbReference type="Proteomes" id="UP001182171">
    <property type="component" value="Segment"/>
</dbReference>
<organism evidence="1 2">
    <name type="scientific">Escherichia phage vB_EcoP_PAS7</name>
    <dbReference type="NCBI Taxonomy" id="3053875"/>
    <lineage>
        <taxon>Viruses</taxon>
        <taxon>Duplodnaviria</taxon>
        <taxon>Heunggongvirae</taxon>
        <taxon>Uroviricota</taxon>
        <taxon>Caudoviricetes</taxon>
        <taxon>Autographivirales</taxon>
        <taxon>Autoscriptoviridae</taxon>
        <taxon>Slopekvirinae</taxon>
        <taxon>Cepavirus</taxon>
        <taxon>Cepavirus PAS7</taxon>
    </lineage>
</organism>
<proteinExistence type="predicted"/>
<keyword evidence="2" id="KW-1185">Reference proteome</keyword>
<name>A0AA51Z014_9CAUD</name>